<organism evidence="1 2">
    <name type="scientific">Polycladospora coralii</name>
    <dbReference type="NCBI Taxonomy" id="2771432"/>
    <lineage>
        <taxon>Bacteria</taxon>
        <taxon>Bacillati</taxon>
        <taxon>Bacillota</taxon>
        <taxon>Bacilli</taxon>
        <taxon>Bacillales</taxon>
        <taxon>Thermoactinomycetaceae</taxon>
        <taxon>Polycladospora</taxon>
    </lineage>
</organism>
<dbReference type="Proteomes" id="UP000661691">
    <property type="component" value="Unassembled WGS sequence"/>
</dbReference>
<accession>A0A926NCL8</accession>
<dbReference type="RefSeq" id="WP_191139131.1">
    <property type="nucleotide sequence ID" value="NZ_JACXAG020000002.1"/>
</dbReference>
<sequence length="106" mass="12318">MIHPIQPFVQYLLVQPDIPYQSLDMKIFAGVPFLYFKLQDHSGQHALEVWLDKVIEGFTSGTIWTIQWLYIRSSSNGLVYKFSIRSPNQKSFCCGNQCPNCILFRD</sequence>
<protein>
    <submittedName>
        <fullName evidence="1">Uncharacterized protein</fullName>
    </submittedName>
</protein>
<evidence type="ECO:0000313" key="2">
    <source>
        <dbReference type="Proteomes" id="UP000661691"/>
    </source>
</evidence>
<comment type="caution">
    <text evidence="1">The sequence shown here is derived from an EMBL/GenBank/DDBJ whole genome shotgun (WGS) entry which is preliminary data.</text>
</comment>
<keyword evidence="2" id="KW-1185">Reference proteome</keyword>
<proteinExistence type="predicted"/>
<gene>
    <name evidence="1" type="ORF">IC620_01145</name>
</gene>
<dbReference type="AlphaFoldDB" id="A0A926NCL8"/>
<dbReference type="EMBL" id="JACXAH010000002">
    <property type="protein sequence ID" value="MBD1370968.1"/>
    <property type="molecule type" value="Genomic_DNA"/>
</dbReference>
<name>A0A926NCL8_9BACL</name>
<reference evidence="1" key="1">
    <citation type="submission" date="2020-09" db="EMBL/GenBank/DDBJ databases">
        <title>A novel bacterium of genus Hazenella, isolated from South China Sea.</title>
        <authorList>
            <person name="Huang H."/>
            <person name="Mo K."/>
            <person name="Hu Y."/>
        </authorList>
    </citation>
    <scope>NUCLEOTIDE SEQUENCE</scope>
    <source>
        <strain evidence="1">IB182357</strain>
    </source>
</reference>
<evidence type="ECO:0000313" key="1">
    <source>
        <dbReference type="EMBL" id="MBD1370968.1"/>
    </source>
</evidence>